<dbReference type="EMBL" id="JAFCIX010000438">
    <property type="protein sequence ID" value="KAH6590010.1"/>
    <property type="molecule type" value="Genomic_DNA"/>
</dbReference>
<gene>
    <name evidence="2" type="ORF">BASA50_009712</name>
</gene>
<sequence>MSTFFVDTQGDASLLGDVQTSQSGPASGKEVLSSEKSYIPISDKPLHGHGKGERLPHHQQQGKKNNPSAARSNSKSHLKDKKRDSPKINSKVPSKASLKGKGKGKPGPHRNNSSSHHRQHDLDILQDYIENTDVDFLTYPVSGIATLSLSESGSPSEGSGFSSSASKKEATATYTKNQQKAQPESDLFGALMHNDDEMAYDSDCMIVEPWGASNESLSNHRHLISSDDSCSDDSESDSNDSLDDCSSDDDSDSDDLVSETSATSDDSSGSSLPKRFRFDIEDTGNDTFNIREETRYIHSTLDNAPLTWSNGSVRKMWKNNASDDLDSSDSESDHNGLGHYISHTTTRLSGADEARFKQVLNGNFLPKRGTNDESARKPSPGSGGKIGTHLHMLFLNLHE</sequence>
<feature type="compositionally biased region" description="Low complexity" evidence="1">
    <location>
        <begin position="258"/>
        <end position="271"/>
    </location>
</feature>
<comment type="caution">
    <text evidence="2">The sequence shown here is derived from an EMBL/GenBank/DDBJ whole genome shotgun (WGS) entry which is preliminary data.</text>
</comment>
<feature type="region of interest" description="Disordered" evidence="1">
    <location>
        <begin position="362"/>
        <end position="387"/>
    </location>
</feature>
<keyword evidence="3" id="KW-1185">Reference proteome</keyword>
<proteinExistence type="predicted"/>
<name>A0ABQ8F0N4_9FUNG</name>
<feature type="region of interest" description="Disordered" evidence="1">
    <location>
        <begin position="147"/>
        <end position="192"/>
    </location>
</feature>
<feature type="compositionally biased region" description="Basic residues" evidence="1">
    <location>
        <begin position="98"/>
        <end position="108"/>
    </location>
</feature>
<protein>
    <submittedName>
        <fullName evidence="2">Uncharacterized protein</fullName>
    </submittedName>
</protein>
<dbReference type="Proteomes" id="UP001648503">
    <property type="component" value="Unassembled WGS sequence"/>
</dbReference>
<feature type="compositionally biased region" description="Polar residues" evidence="1">
    <location>
        <begin position="58"/>
        <end position="73"/>
    </location>
</feature>
<feature type="compositionally biased region" description="Basic and acidic residues" evidence="1">
    <location>
        <begin position="44"/>
        <end position="56"/>
    </location>
</feature>
<evidence type="ECO:0000256" key="1">
    <source>
        <dbReference type="SAM" id="MobiDB-lite"/>
    </source>
</evidence>
<feature type="region of interest" description="Disordered" evidence="1">
    <location>
        <begin position="224"/>
        <end position="278"/>
    </location>
</feature>
<feature type="compositionally biased region" description="Low complexity" evidence="1">
    <location>
        <begin position="147"/>
        <end position="176"/>
    </location>
</feature>
<evidence type="ECO:0000313" key="3">
    <source>
        <dbReference type="Proteomes" id="UP001648503"/>
    </source>
</evidence>
<reference evidence="2 3" key="1">
    <citation type="submission" date="2021-02" db="EMBL/GenBank/DDBJ databases">
        <title>Variation within the Batrachochytrium salamandrivorans European outbreak.</title>
        <authorList>
            <person name="Kelly M."/>
            <person name="Pasmans F."/>
            <person name="Shea T.P."/>
            <person name="Munoz J.F."/>
            <person name="Carranza S."/>
            <person name="Cuomo C.A."/>
            <person name="Martel A."/>
        </authorList>
    </citation>
    <scope>NUCLEOTIDE SEQUENCE [LARGE SCALE GENOMIC DNA]</scope>
    <source>
        <strain evidence="2 3">AMFP18/2</strain>
    </source>
</reference>
<accession>A0ABQ8F0N4</accession>
<organism evidence="2 3">
    <name type="scientific">Batrachochytrium salamandrivorans</name>
    <dbReference type="NCBI Taxonomy" id="1357716"/>
    <lineage>
        <taxon>Eukaryota</taxon>
        <taxon>Fungi</taxon>
        <taxon>Fungi incertae sedis</taxon>
        <taxon>Chytridiomycota</taxon>
        <taxon>Chytridiomycota incertae sedis</taxon>
        <taxon>Chytridiomycetes</taxon>
        <taxon>Rhizophydiales</taxon>
        <taxon>Rhizophydiales incertae sedis</taxon>
        <taxon>Batrachochytrium</taxon>
    </lineage>
</organism>
<feature type="compositionally biased region" description="Acidic residues" evidence="1">
    <location>
        <begin position="229"/>
        <end position="257"/>
    </location>
</feature>
<feature type="region of interest" description="Disordered" evidence="1">
    <location>
        <begin position="1"/>
        <end position="124"/>
    </location>
</feature>
<evidence type="ECO:0000313" key="2">
    <source>
        <dbReference type="EMBL" id="KAH6590010.1"/>
    </source>
</evidence>